<dbReference type="STRING" id="983920.Y88_0699"/>
<comment type="similarity">
    <text evidence="2">Belongs to the DadA oxidoreductase family.</text>
</comment>
<proteinExistence type="inferred from homology"/>
<evidence type="ECO:0000313" key="6">
    <source>
        <dbReference type="EMBL" id="EGD58642.1"/>
    </source>
</evidence>
<organism evidence="6 7">
    <name type="scientific">Novosphingobium nitrogenifigens DSM 19370</name>
    <dbReference type="NCBI Taxonomy" id="983920"/>
    <lineage>
        <taxon>Bacteria</taxon>
        <taxon>Pseudomonadati</taxon>
        <taxon>Pseudomonadota</taxon>
        <taxon>Alphaproteobacteria</taxon>
        <taxon>Sphingomonadales</taxon>
        <taxon>Sphingomonadaceae</taxon>
        <taxon>Novosphingobium</taxon>
    </lineage>
</organism>
<evidence type="ECO:0000256" key="4">
    <source>
        <dbReference type="ARBA" id="ARBA00023002"/>
    </source>
</evidence>
<evidence type="ECO:0000259" key="5">
    <source>
        <dbReference type="Pfam" id="PF01266"/>
    </source>
</evidence>
<dbReference type="GO" id="GO:0016491">
    <property type="term" value="F:oxidoreductase activity"/>
    <property type="evidence" value="ECO:0007669"/>
    <property type="project" value="UniProtKB-KW"/>
</dbReference>
<dbReference type="InterPro" id="IPR006076">
    <property type="entry name" value="FAD-dep_OxRdtase"/>
</dbReference>
<dbReference type="InterPro" id="IPR036188">
    <property type="entry name" value="FAD/NAD-bd_sf"/>
</dbReference>
<evidence type="ECO:0000313" key="7">
    <source>
        <dbReference type="Proteomes" id="UP000004728"/>
    </source>
</evidence>
<dbReference type="InParanoid" id="F1Z9V0"/>
<sequence length="375" mass="40165">MSKVYDLAVIGGGVIGLAHAATAARRGKKVVLIERERRANGASIRNFGFITVTGQERGLSWELARRTRDVWAEVAPAAGIPIEHRGLYLSARSPEAMAVIEAFLATEMGEGCKALDAQGFRNLTEGLGGADLCGGLYSPHELRVESRHAIPLLTRWVAEGLGVDILPETVAFSSVPPRLETSRGVIEAGQVVVCPGDDFSTLWRDRIAAYDLKRCRLSMLRLADPGVRLPGALMSDLSLTRYAGYAALPEAAALRAKLLSEQPRHYENGVHLIVAQGGDGTLIVGDSHHYDDLPGPFAPASAEDDILDEYARATGRPAPAVLERWVGVYAVAADRTFLVDTPADDVRLVIVTSGTGASTCFGIAERVLDDLMGDK</sequence>
<comment type="caution">
    <text evidence="6">The sequence shown here is derived from an EMBL/GenBank/DDBJ whole genome shotgun (WGS) entry which is preliminary data.</text>
</comment>
<keyword evidence="7" id="KW-1185">Reference proteome</keyword>
<accession>F1Z9V0</accession>
<dbReference type="GO" id="GO:0005737">
    <property type="term" value="C:cytoplasm"/>
    <property type="evidence" value="ECO:0007669"/>
    <property type="project" value="TreeGrafter"/>
</dbReference>
<dbReference type="AlphaFoldDB" id="F1Z9V0"/>
<comment type="cofactor">
    <cofactor evidence="1">
        <name>FAD</name>
        <dbReference type="ChEBI" id="CHEBI:57692"/>
    </cofactor>
</comment>
<gene>
    <name evidence="6" type="ORF">Y88_0699</name>
</gene>
<feature type="domain" description="FAD dependent oxidoreductase" evidence="5">
    <location>
        <begin position="6"/>
        <end position="367"/>
    </location>
</feature>
<dbReference type="PANTHER" id="PTHR13847">
    <property type="entry name" value="SARCOSINE DEHYDROGENASE-RELATED"/>
    <property type="match status" value="1"/>
</dbReference>
<dbReference type="EMBL" id="AEWJ01000041">
    <property type="protein sequence ID" value="EGD58642.1"/>
    <property type="molecule type" value="Genomic_DNA"/>
</dbReference>
<evidence type="ECO:0000256" key="3">
    <source>
        <dbReference type="ARBA" id="ARBA00022630"/>
    </source>
</evidence>
<name>F1Z9V0_9SPHN</name>
<reference evidence="6 7" key="1">
    <citation type="journal article" date="2012" name="J. Bacteriol.">
        <title>Draft Genome Sequence of Novosphingobium nitrogenifigens Y88T.</title>
        <authorList>
            <person name="Strabala T.J."/>
            <person name="Macdonald L."/>
            <person name="Liu V."/>
            <person name="Smit A.M."/>
        </authorList>
    </citation>
    <scope>NUCLEOTIDE SEQUENCE [LARGE SCALE GENOMIC DNA]</scope>
    <source>
        <strain evidence="6 7">DSM 19370</strain>
    </source>
</reference>
<dbReference type="Pfam" id="PF01266">
    <property type="entry name" value="DAO"/>
    <property type="match status" value="1"/>
</dbReference>
<dbReference type="OrthoDB" id="9799943at2"/>
<keyword evidence="3" id="KW-0285">Flavoprotein</keyword>
<dbReference type="Gene3D" id="3.30.9.10">
    <property type="entry name" value="D-Amino Acid Oxidase, subunit A, domain 2"/>
    <property type="match status" value="1"/>
</dbReference>
<dbReference type="SUPFAM" id="SSF51971">
    <property type="entry name" value="Nucleotide-binding domain"/>
    <property type="match status" value="1"/>
</dbReference>
<dbReference type="eggNOG" id="COG0665">
    <property type="taxonomic scope" value="Bacteria"/>
</dbReference>
<dbReference type="InterPro" id="IPR017741">
    <property type="entry name" value="FAD-dependent_OxRdtase_HpnW"/>
</dbReference>
<dbReference type="Proteomes" id="UP000004728">
    <property type="component" value="Unassembled WGS sequence"/>
</dbReference>
<dbReference type="NCBIfam" id="TIGR03364">
    <property type="entry name" value="HpnW_proposed"/>
    <property type="match status" value="1"/>
</dbReference>
<dbReference type="PANTHER" id="PTHR13847:SF286">
    <property type="entry name" value="D-AMINO ACID DEHYDROGENASE"/>
    <property type="match status" value="1"/>
</dbReference>
<keyword evidence="4" id="KW-0560">Oxidoreductase</keyword>
<evidence type="ECO:0000256" key="2">
    <source>
        <dbReference type="ARBA" id="ARBA00009410"/>
    </source>
</evidence>
<dbReference type="HOGENOM" id="CLU_060691_2_1_5"/>
<evidence type="ECO:0000256" key="1">
    <source>
        <dbReference type="ARBA" id="ARBA00001974"/>
    </source>
</evidence>
<dbReference type="Gene3D" id="3.50.50.60">
    <property type="entry name" value="FAD/NAD(P)-binding domain"/>
    <property type="match status" value="1"/>
</dbReference>
<protein>
    <submittedName>
        <fullName evidence="6">FAD dependent oxidoreductase TIGR03364</fullName>
    </submittedName>
</protein>